<dbReference type="AlphaFoldDB" id="A0A843YPZ3"/>
<dbReference type="RefSeq" id="WP_153233103.1">
    <property type="nucleotide sequence ID" value="NZ_WINI01000001.1"/>
</dbReference>
<comment type="caution">
    <text evidence="2">The sequence shown here is derived from an EMBL/GenBank/DDBJ whole genome shotgun (WGS) entry which is preliminary data.</text>
</comment>
<protein>
    <submittedName>
        <fullName evidence="2">DUF2844 domain-containing protein</fullName>
    </submittedName>
</protein>
<dbReference type="Proteomes" id="UP000451565">
    <property type="component" value="Unassembled WGS sequence"/>
</dbReference>
<dbReference type="EMBL" id="WINI01000001">
    <property type="protein sequence ID" value="MQQ99537.1"/>
    <property type="molecule type" value="Genomic_DNA"/>
</dbReference>
<evidence type="ECO:0000313" key="3">
    <source>
        <dbReference type="Proteomes" id="UP000451565"/>
    </source>
</evidence>
<reference evidence="2 3" key="1">
    <citation type="submission" date="2019-10" db="EMBL/GenBank/DDBJ databases">
        <title>Glaciimonas soli sp. nov., a psychrophilic bacterium isolated from the forest soil of a high elevation mountain in Taiwan.</title>
        <authorList>
            <person name="Wang L.-T."/>
            <person name="Shieh W.Y."/>
        </authorList>
    </citation>
    <scope>NUCLEOTIDE SEQUENCE [LARGE SCALE GENOMIC DNA]</scope>
    <source>
        <strain evidence="2 3">GS1</strain>
    </source>
</reference>
<feature type="chain" id="PRO_5032624099" evidence="1">
    <location>
        <begin position="25"/>
        <end position="164"/>
    </location>
</feature>
<name>A0A843YPZ3_9BURK</name>
<accession>A0A843YPZ3</accession>
<organism evidence="2 3">
    <name type="scientific">Glaciimonas soli</name>
    <dbReference type="NCBI Taxonomy" id="2590999"/>
    <lineage>
        <taxon>Bacteria</taxon>
        <taxon>Pseudomonadati</taxon>
        <taxon>Pseudomonadota</taxon>
        <taxon>Betaproteobacteria</taxon>
        <taxon>Burkholderiales</taxon>
        <taxon>Oxalobacteraceae</taxon>
        <taxon>Glaciimonas</taxon>
    </lineage>
</organism>
<keyword evidence="1" id="KW-0732">Signal</keyword>
<dbReference type="InterPro" id="IPR021267">
    <property type="entry name" value="DUF2844"/>
</dbReference>
<dbReference type="Pfam" id="PF11005">
    <property type="entry name" value="DUF2844"/>
    <property type="match status" value="1"/>
</dbReference>
<feature type="signal peptide" evidence="1">
    <location>
        <begin position="1"/>
        <end position="24"/>
    </location>
</feature>
<keyword evidence="3" id="KW-1185">Reference proteome</keyword>
<proteinExistence type="predicted"/>
<dbReference type="OrthoDB" id="7561239at2"/>
<gene>
    <name evidence="2" type="ORF">GEV47_02405</name>
</gene>
<evidence type="ECO:0000256" key="1">
    <source>
        <dbReference type="SAM" id="SignalP"/>
    </source>
</evidence>
<sequence length="164" mass="17253">MRLTQFMASTLVACLATYTSVCYAGLGSTPAPLPSDSKTPTAQALVSTQNSTTNAATTAAPANYTVLNSTQNGTQVHQYVNQSGIVFAVSWKGPFLPDLKQLLGEQYFATLTTESLKTPKAGHPQTSVNHPDVVIFSGGHPRAFEGRAWIPSALPAGFDPAGIQ</sequence>
<evidence type="ECO:0000313" key="2">
    <source>
        <dbReference type="EMBL" id="MQQ99537.1"/>
    </source>
</evidence>